<keyword evidence="2" id="KW-0732">Signal</keyword>
<organism evidence="3 4">
    <name type="scientific">Microbispora rosea</name>
    <dbReference type="NCBI Taxonomy" id="58117"/>
    <lineage>
        <taxon>Bacteria</taxon>
        <taxon>Bacillati</taxon>
        <taxon>Actinomycetota</taxon>
        <taxon>Actinomycetes</taxon>
        <taxon>Streptosporangiales</taxon>
        <taxon>Streptosporangiaceae</taxon>
        <taxon>Microbispora</taxon>
    </lineage>
</organism>
<evidence type="ECO:0008006" key="5">
    <source>
        <dbReference type="Google" id="ProtNLM"/>
    </source>
</evidence>
<feature type="chain" id="PRO_5013178957" description="LVIVD repeat-containing protein" evidence="2">
    <location>
        <begin position="30"/>
        <end position="492"/>
    </location>
</feature>
<feature type="region of interest" description="Disordered" evidence="1">
    <location>
        <begin position="25"/>
        <end position="49"/>
    </location>
</feature>
<evidence type="ECO:0000313" key="3">
    <source>
        <dbReference type="EMBL" id="SIQ76094.1"/>
    </source>
</evidence>
<proteinExistence type="predicted"/>
<dbReference type="InterPro" id="IPR011041">
    <property type="entry name" value="Quinoprot_gluc/sorb_DH_b-prop"/>
</dbReference>
<dbReference type="SUPFAM" id="SSF50952">
    <property type="entry name" value="Soluble quinoprotein glucose dehydrogenase"/>
    <property type="match status" value="1"/>
</dbReference>
<protein>
    <recommendedName>
        <fullName evidence="5">LVIVD repeat-containing protein</fullName>
    </recommendedName>
</protein>
<dbReference type="Proteomes" id="UP000186096">
    <property type="component" value="Unassembled WGS sequence"/>
</dbReference>
<dbReference type="AlphaFoldDB" id="A0A1N6VE29"/>
<evidence type="ECO:0000313" key="4">
    <source>
        <dbReference type="Proteomes" id="UP000186096"/>
    </source>
</evidence>
<keyword evidence="4" id="KW-1185">Reference proteome</keyword>
<dbReference type="EMBL" id="FTNI01000003">
    <property type="protein sequence ID" value="SIQ76094.1"/>
    <property type="molecule type" value="Genomic_DNA"/>
</dbReference>
<feature type="signal peptide" evidence="2">
    <location>
        <begin position="1"/>
        <end position="29"/>
    </location>
</feature>
<dbReference type="STRING" id="58117.SAMN05421833_103372"/>
<gene>
    <name evidence="3" type="ORF">SAMN05421833_103372</name>
</gene>
<evidence type="ECO:0000256" key="2">
    <source>
        <dbReference type="SAM" id="SignalP"/>
    </source>
</evidence>
<accession>A0A1N6VE29</accession>
<name>A0A1N6VE29_9ACTN</name>
<reference evidence="4" key="1">
    <citation type="submission" date="2017-01" db="EMBL/GenBank/DDBJ databases">
        <authorList>
            <person name="Varghese N."/>
            <person name="Submissions S."/>
        </authorList>
    </citation>
    <scope>NUCLEOTIDE SEQUENCE [LARGE SCALE GENOMIC DNA]</scope>
    <source>
        <strain evidence="4">ATCC 12950</strain>
    </source>
</reference>
<evidence type="ECO:0000256" key="1">
    <source>
        <dbReference type="SAM" id="MobiDB-lite"/>
    </source>
</evidence>
<sequence length="492" mass="52914">MRVKPLVAAAAALLTAAALQIPGAGPAFADPPPPPGPSDNSAHGGPILDDVHNVPTTAVKSNVTFVDNVKGVSGYSGLNFIGYDKYGYDFMFANGTGGLAVWSLKDPEHPALVSTVTAAQLRQPGDTQDRFWEGENMTVDPKRKLVFLSRDPRGFGGTVSTGQSGVYIVDVKDPWKPKVVVFQPIPAGHTATCINDCSYLWSVGPANTGTPGQDPSWKGVPVRVTDIRDLKHPKTLDLALDLGRFDGVTDYVHSVDVDKNGVAWVSGEGGVRGYWTKGNHYDPVRKTKRVATAYDPIPYAGGTAVPTNPQGTEFFDYFDHNAYHNTEKLGSFDKGELVYVTNENITTCSQAGEFKIVSLKGSYDGEGWKSTPEKPLRLDLVSHWSPWGKEGSATSGSCSAHWFTVNGNIVAIAWYGQGTRFLDVSDPTKPTQVGYFRVPSGTGVTAGSASASYWHNGLVYVADYNRGVDVLRFDGKLAGAPDDKICWNSCDK</sequence>